<evidence type="ECO:0000313" key="2">
    <source>
        <dbReference type="Proteomes" id="UP001060215"/>
    </source>
</evidence>
<comment type="caution">
    <text evidence="1">The sequence shown here is derived from an EMBL/GenBank/DDBJ whole genome shotgun (WGS) entry which is preliminary data.</text>
</comment>
<proteinExistence type="predicted"/>
<keyword evidence="2" id="KW-1185">Reference proteome</keyword>
<gene>
    <name evidence="1" type="ORF">LOK49_LG13G01546</name>
</gene>
<dbReference type="Proteomes" id="UP001060215">
    <property type="component" value="Chromosome 14"/>
</dbReference>
<dbReference type="EMBL" id="CM045771">
    <property type="protein sequence ID" value="KAI7987592.1"/>
    <property type="molecule type" value="Genomic_DNA"/>
</dbReference>
<protein>
    <submittedName>
        <fullName evidence="1">Uncharacterized protein</fullName>
    </submittedName>
</protein>
<evidence type="ECO:0000313" key="1">
    <source>
        <dbReference type="EMBL" id="KAI7987592.1"/>
    </source>
</evidence>
<accession>A0ACC0FHK3</accession>
<reference evidence="1 2" key="1">
    <citation type="journal article" date="2022" name="Plant J.">
        <title>Chromosome-level genome of Camellia lanceoleosa provides a valuable resource for understanding genome evolution and self-incompatibility.</title>
        <authorList>
            <person name="Gong W."/>
            <person name="Xiao S."/>
            <person name="Wang L."/>
            <person name="Liao Z."/>
            <person name="Chang Y."/>
            <person name="Mo W."/>
            <person name="Hu G."/>
            <person name="Li W."/>
            <person name="Zhao G."/>
            <person name="Zhu H."/>
            <person name="Hu X."/>
            <person name="Ji K."/>
            <person name="Xiang X."/>
            <person name="Song Q."/>
            <person name="Yuan D."/>
            <person name="Jin S."/>
            <person name="Zhang L."/>
        </authorList>
    </citation>
    <scope>NUCLEOTIDE SEQUENCE [LARGE SCALE GENOMIC DNA]</scope>
    <source>
        <strain evidence="1">SQ_2022a</strain>
    </source>
</reference>
<name>A0ACC0FHK3_9ERIC</name>
<organism evidence="1 2">
    <name type="scientific">Camellia lanceoleosa</name>
    <dbReference type="NCBI Taxonomy" id="1840588"/>
    <lineage>
        <taxon>Eukaryota</taxon>
        <taxon>Viridiplantae</taxon>
        <taxon>Streptophyta</taxon>
        <taxon>Embryophyta</taxon>
        <taxon>Tracheophyta</taxon>
        <taxon>Spermatophyta</taxon>
        <taxon>Magnoliopsida</taxon>
        <taxon>eudicotyledons</taxon>
        <taxon>Gunneridae</taxon>
        <taxon>Pentapetalae</taxon>
        <taxon>asterids</taxon>
        <taxon>Ericales</taxon>
        <taxon>Theaceae</taxon>
        <taxon>Camellia</taxon>
    </lineage>
</organism>
<sequence>MKNREAKTENQIEHFSHEHPLTLQNYIIPEPCLVCWQGITSPMYLCKEELCCGSFRIHKSCSELPRELPQHPFHPHHSLTLLPKSPYDSGTLWCNACGKMSWAFTYHCSVCQFDLDVSCASLSPIKIEEPYHQIQHLHHPHPLIVCDNKTSFKFPCSGCKQPINGSRVYVCLDCNCLLDESCAKWPSQIDHPFHPQHPLTLLVHHPWNSTSSQCRACGKVLEGFTFHCSECNFSLDTRCASLMPTQNSEAKDELQIQQLSLSHTHPLIPCQTKMGFRLSCDACQLHFDDSSVYICLECNFLLHKSCADLPWEVKHSFYHQHTLTLLEYSPRQFEESFDTKQILIANCHPSNPGHDGYVAKLASRKMEHSLNCRGKVDEFKGHFQCHACYQYTSGFAYVCTECTIFFDIRCPFSKPRLIKSELHHHPLAFFTVKSKELNCHACNRSFRTPFFRCVECDFNLHVKCLPTLPPTAKDKHHRHPLTLTNSPIKDRPDEDENAEFYCDACEERRELYERTYYCKECHYVAHVHCLLSEILPILEEEWSLACKLEETKLDISATGCEDNTGIGISKVLMIEEIMKEEGTELESHSGADEVEMASSSSRKVFSSVSTGNEVMAKGVSSVMASKAEGARIARDSSLIEPDEEIDVLHLKVESQTIELKATERRLKELEERSAQHVASALPNSGDSTENVQPRHVKWAGLGKPRPGFTFGWAIGRPPPA</sequence>